<dbReference type="EMBL" id="HE575314">
    <property type="protein sequence ID" value="CCC89346.1"/>
    <property type="molecule type" value="Genomic_DNA"/>
</dbReference>
<dbReference type="GO" id="GO:0000139">
    <property type="term" value="C:Golgi membrane"/>
    <property type="evidence" value="ECO:0007669"/>
    <property type="project" value="UniProtKB-SubCell"/>
</dbReference>
<evidence type="ECO:0000256" key="3">
    <source>
        <dbReference type="ARBA" id="ARBA00022692"/>
    </source>
</evidence>
<keyword evidence="7 9" id="KW-0333">Golgi apparatus</keyword>
<evidence type="ECO:0000256" key="1">
    <source>
        <dbReference type="ARBA" id="ARBA00009727"/>
    </source>
</evidence>
<reference evidence="11" key="1">
    <citation type="journal article" date="2012" name="Proc. Natl. Acad. Sci. U.S.A.">
        <title>Antigenic diversity is generated by distinct evolutionary mechanisms in African trypanosome species.</title>
        <authorList>
            <person name="Jackson A.P."/>
            <person name="Berry A."/>
            <person name="Aslett M."/>
            <person name="Allison H.C."/>
            <person name="Burton P."/>
            <person name="Vavrova-Anderson J."/>
            <person name="Brown R."/>
            <person name="Browne H."/>
            <person name="Corton N."/>
            <person name="Hauser H."/>
            <person name="Gamble J."/>
            <person name="Gilderthorp R."/>
            <person name="Marcello L."/>
            <person name="McQuillan J."/>
            <person name="Otto T.D."/>
            <person name="Quail M.A."/>
            <person name="Sanders M.J."/>
            <person name="van Tonder A."/>
            <person name="Ginger M.L."/>
            <person name="Field M.C."/>
            <person name="Barry J.D."/>
            <person name="Hertz-Fowler C."/>
            <person name="Berriman M."/>
        </authorList>
    </citation>
    <scope>NUCLEOTIDE SEQUENCE</scope>
    <source>
        <strain evidence="11">IL3000</strain>
    </source>
</reference>
<gene>
    <name evidence="11" type="ORF">TCIL3000_1_1140</name>
</gene>
<comment type="function">
    <text evidence="9">Has a role in transport between endoplasmic reticulum and Golgi.</text>
</comment>
<evidence type="ECO:0000256" key="8">
    <source>
        <dbReference type="ARBA" id="ARBA00023136"/>
    </source>
</evidence>
<evidence type="ECO:0000256" key="10">
    <source>
        <dbReference type="SAM" id="MobiDB-lite"/>
    </source>
</evidence>
<evidence type="ECO:0000256" key="6">
    <source>
        <dbReference type="ARBA" id="ARBA00022989"/>
    </source>
</evidence>
<dbReference type="AlphaFoldDB" id="G0UIZ6"/>
<protein>
    <recommendedName>
        <fullName evidence="9">Protein YIF1</fullName>
    </recommendedName>
</protein>
<evidence type="ECO:0000256" key="7">
    <source>
        <dbReference type="ARBA" id="ARBA00023034"/>
    </source>
</evidence>
<feature type="transmembrane region" description="Helical" evidence="9">
    <location>
        <begin position="241"/>
        <end position="263"/>
    </location>
</feature>
<dbReference type="GO" id="GO:0030134">
    <property type="term" value="C:COPII-coated ER to Golgi transport vesicle"/>
    <property type="evidence" value="ECO:0007669"/>
    <property type="project" value="TreeGrafter"/>
</dbReference>
<dbReference type="GO" id="GO:0005793">
    <property type="term" value="C:endoplasmic reticulum-Golgi intermediate compartment"/>
    <property type="evidence" value="ECO:0007669"/>
    <property type="project" value="UniProtKB-UniRule"/>
</dbReference>
<dbReference type="Pfam" id="PF03878">
    <property type="entry name" value="YIF1"/>
    <property type="match status" value="1"/>
</dbReference>
<proteinExistence type="inferred from homology"/>
<evidence type="ECO:0000256" key="2">
    <source>
        <dbReference type="ARBA" id="ARBA00022448"/>
    </source>
</evidence>
<feature type="transmembrane region" description="Helical" evidence="9">
    <location>
        <begin position="214"/>
        <end position="235"/>
    </location>
</feature>
<keyword evidence="3 9" id="KW-0812">Transmembrane</keyword>
<dbReference type="GO" id="GO:0005789">
    <property type="term" value="C:endoplasmic reticulum membrane"/>
    <property type="evidence" value="ECO:0007669"/>
    <property type="project" value="UniProtKB-SubCell"/>
</dbReference>
<comment type="similarity">
    <text evidence="1 9">Belongs to the YIF1 family.</text>
</comment>
<accession>G0UIZ6</accession>
<keyword evidence="2 9" id="KW-0813">Transport</keyword>
<dbReference type="VEuPathDB" id="TriTrypDB:TcIL3000_1_1140"/>
<comment type="subcellular location">
    <subcellularLocation>
        <location evidence="9">Endoplasmic reticulum membrane</location>
        <topology evidence="9">Multi-pass membrane protein</topology>
    </subcellularLocation>
    <subcellularLocation>
        <location evidence="9">Golgi apparatus membrane</location>
        <topology evidence="9">Multi-pass membrane protein</topology>
    </subcellularLocation>
</comment>
<keyword evidence="4 9" id="KW-0256">Endoplasmic reticulum</keyword>
<name>G0UIZ6_TRYCI</name>
<dbReference type="GO" id="GO:0006888">
    <property type="term" value="P:endoplasmic reticulum to Golgi vesicle-mediated transport"/>
    <property type="evidence" value="ECO:0007669"/>
    <property type="project" value="UniProtKB-UniRule"/>
</dbReference>
<feature type="transmembrane region" description="Helical" evidence="9">
    <location>
        <begin position="148"/>
        <end position="169"/>
    </location>
</feature>
<keyword evidence="5 9" id="KW-0653">Protein transport</keyword>
<dbReference type="GO" id="GO:0015031">
    <property type="term" value="P:protein transport"/>
    <property type="evidence" value="ECO:0007669"/>
    <property type="project" value="UniProtKB-KW"/>
</dbReference>
<sequence length="301" mass="33554">MNAFGMPREPARQPPLSGAPPVDPWTAAQQNPMLEAGLQYGQQVLQDKSQGLVSYITVVTGFRRYFRVDNQYVKRKLLMLLFPFLYRMPKGEVGGISSSASSGGGDYEEKGYPTGFGADAPVTTPTSGWQQDADNTPLPTEDVYAFDLYLPLMGATTYIILSSFIYGLHHNSVSNEQLLGPAWSLLFWLQVEVIILKVGCYLLRIVPASTILDLVALCSYKYITVCLAALLKEVFQLEGETIYNCAVLIYAALTTGFFTAMMLQRAHQRDQRAQYKVKLFAYSAALLQVPMVTWLSVRPFR</sequence>
<evidence type="ECO:0000313" key="11">
    <source>
        <dbReference type="EMBL" id="CCC89346.1"/>
    </source>
</evidence>
<evidence type="ECO:0000256" key="9">
    <source>
        <dbReference type="RuleBase" id="RU368073"/>
    </source>
</evidence>
<dbReference type="InterPro" id="IPR005578">
    <property type="entry name" value="Yif1_fam"/>
</dbReference>
<feature type="transmembrane region" description="Helical" evidence="9">
    <location>
        <begin position="181"/>
        <end position="202"/>
    </location>
</feature>
<feature type="region of interest" description="Disordered" evidence="10">
    <location>
        <begin position="1"/>
        <end position="26"/>
    </location>
</feature>
<dbReference type="PANTHER" id="PTHR14083:SF0">
    <property type="entry name" value="YIP1D-INTERACTING FACTOR 1, ISOFORM C"/>
    <property type="match status" value="1"/>
</dbReference>
<evidence type="ECO:0000256" key="4">
    <source>
        <dbReference type="ARBA" id="ARBA00022824"/>
    </source>
</evidence>
<keyword evidence="8 9" id="KW-0472">Membrane</keyword>
<evidence type="ECO:0000256" key="5">
    <source>
        <dbReference type="ARBA" id="ARBA00022927"/>
    </source>
</evidence>
<feature type="transmembrane region" description="Helical" evidence="9">
    <location>
        <begin position="275"/>
        <end position="297"/>
    </location>
</feature>
<organism evidence="11">
    <name type="scientific">Trypanosoma congolense (strain IL3000)</name>
    <dbReference type="NCBI Taxonomy" id="1068625"/>
    <lineage>
        <taxon>Eukaryota</taxon>
        <taxon>Discoba</taxon>
        <taxon>Euglenozoa</taxon>
        <taxon>Kinetoplastea</taxon>
        <taxon>Metakinetoplastina</taxon>
        <taxon>Trypanosomatida</taxon>
        <taxon>Trypanosomatidae</taxon>
        <taxon>Trypanosoma</taxon>
        <taxon>Nannomonas</taxon>
    </lineage>
</organism>
<dbReference type="PANTHER" id="PTHR14083">
    <property type="entry name" value="YIP1 INTERACTING FACTOR HOMOLOG YIF1 PROTEIN"/>
    <property type="match status" value="1"/>
</dbReference>
<keyword evidence="6 9" id="KW-1133">Transmembrane helix</keyword>